<dbReference type="GO" id="GO:0046872">
    <property type="term" value="F:metal ion binding"/>
    <property type="evidence" value="ECO:0007669"/>
    <property type="project" value="UniProtKB-KW"/>
</dbReference>
<dbReference type="PROSITE" id="PS51296">
    <property type="entry name" value="RIESKE"/>
    <property type="match status" value="1"/>
</dbReference>
<protein>
    <submittedName>
        <fullName evidence="6">Rieske 2Fe-2S domain-containing protein</fullName>
    </submittedName>
</protein>
<dbReference type="InterPro" id="IPR017941">
    <property type="entry name" value="Rieske_2Fe-2S"/>
</dbReference>
<keyword evidence="7" id="KW-1185">Reference proteome</keyword>
<dbReference type="Pfam" id="PF00355">
    <property type="entry name" value="Rieske"/>
    <property type="match status" value="1"/>
</dbReference>
<dbReference type="PANTHER" id="PTHR40261">
    <property type="match status" value="1"/>
</dbReference>
<dbReference type="Proteomes" id="UP000451565">
    <property type="component" value="Unassembled WGS sequence"/>
</dbReference>
<dbReference type="EMBL" id="WINI01000007">
    <property type="protein sequence ID" value="MQR01711.1"/>
    <property type="molecule type" value="Genomic_DNA"/>
</dbReference>
<sequence length="126" mass="14062">MHNDNKMQIEICPSVELIERGKGVRFDVMTEGSAATAFVVRYDSKVHAYLNRCAHVAMELDWNEGEFFESSGLYIMCATHGAVYTPEQGKCVGGPCRGASLRKLLVEERDGAVFWQPDDVVRAVTF</sequence>
<reference evidence="6 7" key="1">
    <citation type="submission" date="2019-10" db="EMBL/GenBank/DDBJ databases">
        <title>Glaciimonas soli sp. nov., a psychrophilic bacterium isolated from the forest soil of a high elevation mountain in Taiwan.</title>
        <authorList>
            <person name="Wang L.-T."/>
            <person name="Shieh W.Y."/>
        </authorList>
    </citation>
    <scope>NUCLEOTIDE SEQUENCE [LARGE SCALE GENOMIC DNA]</scope>
    <source>
        <strain evidence="6 7">GS1</strain>
    </source>
</reference>
<name>A0A843YWN5_9BURK</name>
<evidence type="ECO:0000256" key="1">
    <source>
        <dbReference type="ARBA" id="ARBA00022714"/>
    </source>
</evidence>
<keyword evidence="4" id="KW-0411">Iron-sulfur</keyword>
<evidence type="ECO:0000256" key="4">
    <source>
        <dbReference type="ARBA" id="ARBA00023014"/>
    </source>
</evidence>
<proteinExistence type="predicted"/>
<accession>A0A843YWN5</accession>
<evidence type="ECO:0000256" key="2">
    <source>
        <dbReference type="ARBA" id="ARBA00022723"/>
    </source>
</evidence>
<dbReference type="InterPro" id="IPR036922">
    <property type="entry name" value="Rieske_2Fe-2S_sf"/>
</dbReference>
<dbReference type="OrthoDB" id="9794779at2"/>
<dbReference type="Gene3D" id="2.102.10.10">
    <property type="entry name" value="Rieske [2Fe-2S] iron-sulphur domain"/>
    <property type="match status" value="1"/>
</dbReference>
<dbReference type="GO" id="GO:0051537">
    <property type="term" value="F:2 iron, 2 sulfur cluster binding"/>
    <property type="evidence" value="ECO:0007669"/>
    <property type="project" value="UniProtKB-KW"/>
</dbReference>
<evidence type="ECO:0000313" key="7">
    <source>
        <dbReference type="Proteomes" id="UP000451565"/>
    </source>
</evidence>
<dbReference type="SUPFAM" id="SSF50022">
    <property type="entry name" value="ISP domain"/>
    <property type="match status" value="1"/>
</dbReference>
<comment type="caution">
    <text evidence="6">The sequence shown here is derived from an EMBL/GenBank/DDBJ whole genome shotgun (WGS) entry which is preliminary data.</text>
</comment>
<dbReference type="AlphaFoldDB" id="A0A843YWN5"/>
<gene>
    <name evidence="6" type="ORF">GEV47_13610</name>
</gene>
<keyword evidence="3" id="KW-0408">Iron</keyword>
<evidence type="ECO:0000256" key="3">
    <source>
        <dbReference type="ARBA" id="ARBA00023004"/>
    </source>
</evidence>
<keyword evidence="1" id="KW-0001">2Fe-2S</keyword>
<evidence type="ECO:0000313" key="6">
    <source>
        <dbReference type="EMBL" id="MQR01711.1"/>
    </source>
</evidence>
<dbReference type="CDD" id="cd03467">
    <property type="entry name" value="Rieske"/>
    <property type="match status" value="1"/>
</dbReference>
<organism evidence="6 7">
    <name type="scientific">Glaciimonas soli</name>
    <dbReference type="NCBI Taxonomy" id="2590999"/>
    <lineage>
        <taxon>Bacteria</taxon>
        <taxon>Pseudomonadati</taxon>
        <taxon>Pseudomonadota</taxon>
        <taxon>Betaproteobacteria</taxon>
        <taxon>Burkholderiales</taxon>
        <taxon>Oxalobacteraceae</taxon>
        <taxon>Glaciimonas</taxon>
    </lineage>
</organism>
<feature type="domain" description="Rieske" evidence="5">
    <location>
        <begin position="9"/>
        <end position="115"/>
    </location>
</feature>
<evidence type="ECO:0000259" key="5">
    <source>
        <dbReference type="PROSITE" id="PS51296"/>
    </source>
</evidence>
<keyword evidence="2" id="KW-0479">Metal-binding</keyword>
<dbReference type="PANTHER" id="PTHR40261:SF1">
    <property type="entry name" value="RIESKE DOMAIN-CONTAINING PROTEIN"/>
    <property type="match status" value="1"/>
</dbReference>